<dbReference type="EMBL" id="AWWV01015209">
    <property type="protein sequence ID" value="OMO53320.1"/>
    <property type="molecule type" value="Genomic_DNA"/>
</dbReference>
<sequence>MGRKVAGNFSKMLPTDSTSLVFVYFML</sequence>
<reference evidence="1 2" key="1">
    <citation type="submission" date="2013-09" db="EMBL/GenBank/DDBJ databases">
        <title>Corchorus capsularis genome sequencing.</title>
        <authorList>
            <person name="Alam M."/>
            <person name="Haque M.S."/>
            <person name="Islam M.S."/>
            <person name="Emdad E.M."/>
            <person name="Islam M.M."/>
            <person name="Ahmed B."/>
            <person name="Halim A."/>
            <person name="Hossen Q.M.M."/>
            <person name="Hossain M.Z."/>
            <person name="Ahmed R."/>
            <person name="Khan M.M."/>
            <person name="Islam R."/>
            <person name="Rashid M.M."/>
            <person name="Khan S.A."/>
            <person name="Rahman M.S."/>
            <person name="Alam M."/>
        </authorList>
    </citation>
    <scope>NUCLEOTIDE SEQUENCE [LARGE SCALE GENOMIC DNA]</scope>
    <source>
        <strain evidence="2">cv. CVL-1</strain>
        <tissue evidence="1">Whole seedling</tissue>
    </source>
</reference>
<dbReference type="AlphaFoldDB" id="A0A1R3G5L7"/>
<keyword evidence="2" id="KW-1185">Reference proteome</keyword>
<name>A0A1R3G5L7_COCAP</name>
<gene>
    <name evidence="1" type="ORF">CCACVL1_28722</name>
</gene>
<evidence type="ECO:0000313" key="1">
    <source>
        <dbReference type="EMBL" id="OMO53320.1"/>
    </source>
</evidence>
<dbReference type="Proteomes" id="UP000188268">
    <property type="component" value="Unassembled WGS sequence"/>
</dbReference>
<dbReference type="Gramene" id="OMO53320">
    <property type="protein sequence ID" value="OMO53320"/>
    <property type="gene ID" value="CCACVL1_28722"/>
</dbReference>
<proteinExistence type="predicted"/>
<evidence type="ECO:0000313" key="2">
    <source>
        <dbReference type="Proteomes" id="UP000188268"/>
    </source>
</evidence>
<accession>A0A1R3G5L7</accession>
<protein>
    <submittedName>
        <fullName evidence="1">Uncharacterized protein</fullName>
    </submittedName>
</protein>
<organism evidence="1 2">
    <name type="scientific">Corchorus capsularis</name>
    <name type="common">Jute</name>
    <dbReference type="NCBI Taxonomy" id="210143"/>
    <lineage>
        <taxon>Eukaryota</taxon>
        <taxon>Viridiplantae</taxon>
        <taxon>Streptophyta</taxon>
        <taxon>Embryophyta</taxon>
        <taxon>Tracheophyta</taxon>
        <taxon>Spermatophyta</taxon>
        <taxon>Magnoliopsida</taxon>
        <taxon>eudicotyledons</taxon>
        <taxon>Gunneridae</taxon>
        <taxon>Pentapetalae</taxon>
        <taxon>rosids</taxon>
        <taxon>malvids</taxon>
        <taxon>Malvales</taxon>
        <taxon>Malvaceae</taxon>
        <taxon>Grewioideae</taxon>
        <taxon>Apeibeae</taxon>
        <taxon>Corchorus</taxon>
    </lineage>
</organism>
<comment type="caution">
    <text evidence="1">The sequence shown here is derived from an EMBL/GenBank/DDBJ whole genome shotgun (WGS) entry which is preliminary data.</text>
</comment>